<dbReference type="PANTHER" id="PTHR34216">
    <property type="match status" value="1"/>
</dbReference>
<comment type="subcellular location">
    <subcellularLocation>
        <location evidence="1">Secreted</location>
    </subcellularLocation>
</comment>
<dbReference type="GO" id="GO:0045493">
    <property type="term" value="P:xylan catabolic process"/>
    <property type="evidence" value="ECO:0007669"/>
    <property type="project" value="UniProtKB-KW"/>
</dbReference>
<dbReference type="InterPro" id="IPR002509">
    <property type="entry name" value="NODB_dom"/>
</dbReference>
<dbReference type="OrthoDB" id="9778320at2"/>
<dbReference type="GO" id="GO:0005576">
    <property type="term" value="C:extracellular region"/>
    <property type="evidence" value="ECO:0007669"/>
    <property type="project" value="UniProtKB-SubCell"/>
</dbReference>
<evidence type="ECO:0000313" key="5">
    <source>
        <dbReference type="Proteomes" id="UP000032431"/>
    </source>
</evidence>
<dbReference type="Gene3D" id="3.20.20.370">
    <property type="entry name" value="Glycoside hydrolase/deacetylase"/>
    <property type="match status" value="1"/>
</dbReference>
<evidence type="ECO:0000256" key="2">
    <source>
        <dbReference type="ARBA" id="ARBA00022729"/>
    </source>
</evidence>
<keyword evidence="4" id="KW-0378">Hydrolase</keyword>
<keyword evidence="5" id="KW-1185">Reference proteome</keyword>
<dbReference type="KEGG" id="ccel:CCDG5_0156"/>
<keyword evidence="2" id="KW-0732">Signal</keyword>
<protein>
    <submittedName>
        <fullName evidence="4">Xylanase/chitin deacetilase</fullName>
    </submittedName>
</protein>
<dbReference type="PROSITE" id="PS51257">
    <property type="entry name" value="PROKAR_LIPOPROTEIN"/>
    <property type="match status" value="1"/>
</dbReference>
<dbReference type="STRING" id="29343.CCDG5_0156"/>
<reference evidence="5" key="1">
    <citation type="submission" date="2014-07" db="EMBL/GenBank/DDBJ databases">
        <authorList>
            <person name="Wibberg D."/>
        </authorList>
    </citation>
    <scope>NUCLEOTIDE SEQUENCE [LARGE SCALE GENOMIC DNA]</scope>
    <source>
        <strain evidence="5">DG5</strain>
    </source>
</reference>
<gene>
    <name evidence="4" type="ORF">CCDG5_0156</name>
</gene>
<accession>A0A078KQ64</accession>
<keyword evidence="4" id="KW-0119">Carbohydrate metabolism</keyword>
<dbReference type="InterPro" id="IPR051398">
    <property type="entry name" value="Polysacch_Deacetylase"/>
</dbReference>
<organism evidence="4 5">
    <name type="scientific">[Clostridium] cellulosi</name>
    <dbReference type="NCBI Taxonomy" id="29343"/>
    <lineage>
        <taxon>Bacteria</taxon>
        <taxon>Bacillati</taxon>
        <taxon>Bacillota</taxon>
        <taxon>Clostridia</taxon>
        <taxon>Eubacteriales</taxon>
        <taxon>Oscillospiraceae</taxon>
        <taxon>Oscillospiraceae incertae sedis</taxon>
    </lineage>
</organism>
<evidence type="ECO:0000256" key="1">
    <source>
        <dbReference type="ARBA" id="ARBA00004613"/>
    </source>
</evidence>
<feature type="domain" description="NodB homology" evidence="3">
    <location>
        <begin position="107"/>
        <end position="266"/>
    </location>
</feature>
<dbReference type="Pfam" id="PF01522">
    <property type="entry name" value="Polysacc_deac_1"/>
    <property type="match status" value="1"/>
</dbReference>
<dbReference type="PROSITE" id="PS51677">
    <property type="entry name" value="NODB"/>
    <property type="match status" value="1"/>
</dbReference>
<dbReference type="Proteomes" id="UP000032431">
    <property type="component" value="Chromosome I"/>
</dbReference>
<dbReference type="HOGENOM" id="CLU_030024_2_2_9"/>
<evidence type="ECO:0000313" key="4">
    <source>
        <dbReference type="EMBL" id="CDZ23300.1"/>
    </source>
</evidence>
<dbReference type="GO" id="GO:0016810">
    <property type="term" value="F:hydrolase activity, acting on carbon-nitrogen (but not peptide) bonds"/>
    <property type="evidence" value="ECO:0007669"/>
    <property type="project" value="InterPro"/>
</dbReference>
<dbReference type="InterPro" id="IPR011330">
    <property type="entry name" value="Glyco_hydro/deAcase_b/a-brl"/>
</dbReference>
<keyword evidence="4" id="KW-0624">Polysaccharide degradation</keyword>
<dbReference type="AlphaFoldDB" id="A0A078KQ64"/>
<dbReference type="GO" id="GO:0016798">
    <property type="term" value="F:hydrolase activity, acting on glycosyl bonds"/>
    <property type="evidence" value="ECO:0007669"/>
    <property type="project" value="UniProtKB-KW"/>
</dbReference>
<dbReference type="SUPFAM" id="SSF88713">
    <property type="entry name" value="Glycoside hydrolase/deacetylase"/>
    <property type="match status" value="1"/>
</dbReference>
<keyword evidence="4" id="KW-0326">Glycosidase</keyword>
<evidence type="ECO:0000259" key="3">
    <source>
        <dbReference type="PROSITE" id="PS51677"/>
    </source>
</evidence>
<dbReference type="CDD" id="cd10918">
    <property type="entry name" value="CE4_NodB_like_5s_6s"/>
    <property type="match status" value="1"/>
</dbReference>
<name>A0A078KQ64_9FIRM</name>
<proteinExistence type="predicted"/>
<sequence>MKQTVIEKVIAFAAAALITAAGLTSCASKPTQSGKAVSVSTRPSTATTTRIPVLMYHSILYEKGNILRIPKEKFETQMKWLYDNGYHTLSLDELYDAVSGKRPVPEKSVVLTFDDGYGDNYTNAFPILKKYHFKATVFMITSKIGDARDNYLTAEQIKEMDANGMRVECHTLSHPNLDKLSYQEQYKELSESKAALERLLDRKVNYIAYPSGKYNKDTIKAAQQLGFKICFKMNGGAGSVTDSRYEFPRAFVGENLHDVIKIVQPQ</sequence>
<dbReference type="PATRIC" id="fig|29343.3.peg.159"/>
<keyword evidence="4" id="KW-0858">Xylan degradation</keyword>
<dbReference type="EMBL" id="LM995447">
    <property type="protein sequence ID" value="CDZ23300.1"/>
    <property type="molecule type" value="Genomic_DNA"/>
</dbReference>
<dbReference type="PANTHER" id="PTHR34216:SF3">
    <property type="entry name" value="POLY-BETA-1,6-N-ACETYL-D-GLUCOSAMINE N-DEACETYLASE"/>
    <property type="match status" value="1"/>
</dbReference>